<protein>
    <submittedName>
        <fullName evidence="2">Uncharacterized protein</fullName>
    </submittedName>
</protein>
<comment type="caution">
    <text evidence="2">The sequence shown here is derived from an EMBL/GenBank/DDBJ whole genome shotgun (WGS) entry which is preliminary data.</text>
</comment>
<evidence type="ECO:0000313" key="2">
    <source>
        <dbReference type="EMBL" id="MDR7279791.1"/>
    </source>
</evidence>
<feature type="transmembrane region" description="Helical" evidence="1">
    <location>
        <begin position="29"/>
        <end position="48"/>
    </location>
</feature>
<evidence type="ECO:0000313" key="3">
    <source>
        <dbReference type="Proteomes" id="UP001183643"/>
    </source>
</evidence>
<dbReference type="RefSeq" id="WP_310373800.1">
    <property type="nucleotide sequence ID" value="NZ_JAVDYB010000001.1"/>
</dbReference>
<keyword evidence="3" id="KW-1185">Reference proteome</keyword>
<evidence type="ECO:0000256" key="1">
    <source>
        <dbReference type="SAM" id="Phobius"/>
    </source>
</evidence>
<proteinExistence type="predicted"/>
<accession>A0AAE4CCM7</accession>
<name>A0AAE4CCM7_9ACTN</name>
<feature type="transmembrane region" description="Helical" evidence="1">
    <location>
        <begin position="54"/>
        <end position="72"/>
    </location>
</feature>
<keyword evidence="1" id="KW-1133">Transmembrane helix</keyword>
<organism evidence="2 3">
    <name type="scientific">Catenuloplanes atrovinosus</name>
    <dbReference type="NCBI Taxonomy" id="137266"/>
    <lineage>
        <taxon>Bacteria</taxon>
        <taxon>Bacillati</taxon>
        <taxon>Actinomycetota</taxon>
        <taxon>Actinomycetes</taxon>
        <taxon>Micromonosporales</taxon>
        <taxon>Micromonosporaceae</taxon>
        <taxon>Catenuloplanes</taxon>
    </lineage>
</organism>
<keyword evidence="1" id="KW-0812">Transmembrane</keyword>
<dbReference type="EMBL" id="JAVDYB010000001">
    <property type="protein sequence ID" value="MDR7279791.1"/>
    <property type="molecule type" value="Genomic_DNA"/>
</dbReference>
<reference evidence="2" key="1">
    <citation type="submission" date="2023-07" db="EMBL/GenBank/DDBJ databases">
        <title>Sequencing the genomes of 1000 actinobacteria strains.</title>
        <authorList>
            <person name="Klenk H.-P."/>
        </authorList>
    </citation>
    <scope>NUCLEOTIDE SEQUENCE</scope>
    <source>
        <strain evidence="2">DSM 44707</strain>
    </source>
</reference>
<keyword evidence="1" id="KW-0472">Membrane</keyword>
<dbReference type="Proteomes" id="UP001183643">
    <property type="component" value="Unassembled WGS sequence"/>
</dbReference>
<sequence length="317" mass="33806">MTNDESPDRLSHAPVEGPPRVPRWRTARLTVVGAIAVLGAIAFFHAAGTDRMDTALFFVLMPAAGAAALALARPRSGAGQVFVGVTILLLLSSVFLHEGVICVVLAAPLIYGMVGLVLGAITLARRSARRDPRRGLALLPVPLLVLTAGLEGVTPELRVDPVQTSSYTRTVALPLAEVKARIAAGPRRVQVRSLPLRALGVPMPEHIAGQGLEPGDLWVFNYHGSSHGPGGGLTTRVAEHGDGRLAFDIVANDSITARWMDFTGAELTWRAVDESHTEVRVALEYERGLDPSWYFGPLQDGLTTAGAGHFLDMLRLS</sequence>
<gene>
    <name evidence="2" type="ORF">J2S41_006569</name>
</gene>
<dbReference type="AlphaFoldDB" id="A0AAE4CCM7"/>
<feature type="transmembrane region" description="Helical" evidence="1">
    <location>
        <begin position="79"/>
        <end position="97"/>
    </location>
</feature>
<feature type="transmembrane region" description="Helical" evidence="1">
    <location>
        <begin position="103"/>
        <end position="124"/>
    </location>
</feature>